<organism evidence="8 9">
    <name type="scientific">Hyalella azteca</name>
    <name type="common">Amphipod</name>
    <dbReference type="NCBI Taxonomy" id="294128"/>
    <lineage>
        <taxon>Eukaryota</taxon>
        <taxon>Metazoa</taxon>
        <taxon>Ecdysozoa</taxon>
        <taxon>Arthropoda</taxon>
        <taxon>Crustacea</taxon>
        <taxon>Multicrustacea</taxon>
        <taxon>Malacostraca</taxon>
        <taxon>Eumalacostraca</taxon>
        <taxon>Peracarida</taxon>
        <taxon>Amphipoda</taxon>
        <taxon>Senticaudata</taxon>
        <taxon>Talitrida</taxon>
        <taxon>Talitroidea</taxon>
        <taxon>Hyalellidae</taxon>
        <taxon>Hyalella</taxon>
    </lineage>
</organism>
<reference evidence="9" key="1">
    <citation type="submission" date="2025-08" db="UniProtKB">
        <authorList>
            <consortium name="RefSeq"/>
        </authorList>
    </citation>
    <scope>IDENTIFICATION</scope>
    <source>
        <tissue evidence="9">Whole organism</tissue>
    </source>
</reference>
<dbReference type="InterPro" id="IPR023238">
    <property type="entry name" value="FAM175"/>
</dbReference>
<evidence type="ECO:0000256" key="4">
    <source>
        <dbReference type="ARBA" id="ARBA00022786"/>
    </source>
</evidence>
<dbReference type="PANTHER" id="PTHR46896:SF3">
    <property type="entry name" value="FI06413P-RELATED"/>
    <property type="match status" value="1"/>
</dbReference>
<dbReference type="Pfam" id="PF02902">
    <property type="entry name" value="Peptidase_C48"/>
    <property type="match status" value="1"/>
</dbReference>
<evidence type="ECO:0000256" key="2">
    <source>
        <dbReference type="ARBA" id="ARBA00022553"/>
    </source>
</evidence>
<dbReference type="PROSITE" id="PS50600">
    <property type="entry name" value="ULP_PROTEASE"/>
    <property type="match status" value="1"/>
</dbReference>
<dbReference type="Proteomes" id="UP000694843">
    <property type="component" value="Unplaced"/>
</dbReference>
<dbReference type="OrthoDB" id="6346036at2759"/>
<dbReference type="GO" id="GO:0005634">
    <property type="term" value="C:nucleus"/>
    <property type="evidence" value="ECO:0007669"/>
    <property type="project" value="TreeGrafter"/>
</dbReference>
<feature type="region of interest" description="Disordered" evidence="6">
    <location>
        <begin position="616"/>
        <end position="688"/>
    </location>
</feature>
<dbReference type="AlphaFoldDB" id="A0A8B7NMB9"/>
<dbReference type="GO" id="GO:0070139">
    <property type="term" value="F:SUMO-specific endopeptidase activity"/>
    <property type="evidence" value="ECO:0007669"/>
    <property type="project" value="TreeGrafter"/>
</dbReference>
<dbReference type="SUPFAM" id="SSF54001">
    <property type="entry name" value="Cysteine proteinases"/>
    <property type="match status" value="1"/>
</dbReference>
<dbReference type="Pfam" id="PF21125">
    <property type="entry name" value="MPN_2A_DUB_like"/>
    <property type="match status" value="1"/>
</dbReference>
<keyword evidence="5" id="KW-0378">Hydrolase</keyword>
<keyword evidence="3" id="KW-0645">Protease</keyword>
<dbReference type="KEGG" id="hazt:108671764"/>
<dbReference type="InterPro" id="IPR051947">
    <property type="entry name" value="Sentrin-specific_protease"/>
</dbReference>
<dbReference type="GO" id="GO:0016926">
    <property type="term" value="P:protein desumoylation"/>
    <property type="evidence" value="ECO:0007669"/>
    <property type="project" value="TreeGrafter"/>
</dbReference>
<sequence>MCTNVSVECPSVVYAFLTNLRSELDCGPDIQEGFLLGSLTHYTRTQITDADMGAQTSHTKRHISSYLPMDGLGEMYNASGAVRDYTLARVKEFAHANHLSVVGWYRWLSEKDPWERKVIMERRIHKQLQQKLDADQGFLLLLFNTCREGPDVPPSPTHLLLCLNDAGHWVRLPLQLINLGNTLSSAYKQHLETDNHEHYTSLVLAAVLQQPQPVKHQKLAVEAAKKQHASLLNVLQKHLSPLSEAQVQRSKKVQQLQMLRSICYQHGINPGEPPAEEQPACEDFEPEEISSNNCRVVCRTVGFGSPTKFYPTTPVSDVIFSTSQIKISVESLVSGSPQVVEIIIELSDIINVFCHFGKRMAALFVIVEGVAVDEIRRKLEIEDDFCRAVLLPEKSNEETEAAIKNIFKSRIAKNKEFLWEVDHDLAKKLFEDFGVPERHTTLCQTSNYIKRLPQDSETLLIYPPPPQKSGICITMLDYKSLQEESFLNDTILNFYLNWFLGRLPEKQRNKVHLFSTLFYKRLTTKYHHPAEDDPRLSAAAKRHARVKSWTKCVDIFDKDFIIIPVNEQAHWFLAIICFPGLREPVHFESGAPIAPEALAAEQAACVKNGAGRRKVRHQQIPIIDDGECSHRDEAEGDEDELEEDEDEDDDANSLQPSREKSKTTEQQIPGLGGDEEQQQTPPAKKKSACTLPPIKQPCILILDSLPCAPDREHTVAMLRDYLRMEYICKRKRNDRTFTRETLKGAVPCVPKQTNFIDCGLYTLQFTESFFRQPLKDYRFPISSIVNWFDEAIVAGKRKAIARLIKTLMDEYNPNNNFILPPISFSTPGERPKKVRRKM</sequence>
<evidence type="ECO:0000256" key="6">
    <source>
        <dbReference type="SAM" id="MobiDB-lite"/>
    </source>
</evidence>
<dbReference type="InterPro" id="IPR038765">
    <property type="entry name" value="Papain-like_cys_pep_sf"/>
</dbReference>
<evidence type="ECO:0000259" key="7">
    <source>
        <dbReference type="PROSITE" id="PS50600"/>
    </source>
</evidence>
<evidence type="ECO:0000256" key="3">
    <source>
        <dbReference type="ARBA" id="ARBA00022670"/>
    </source>
</evidence>
<dbReference type="GO" id="GO:0005737">
    <property type="term" value="C:cytoplasm"/>
    <property type="evidence" value="ECO:0007669"/>
    <property type="project" value="TreeGrafter"/>
</dbReference>
<proteinExistence type="inferred from homology"/>
<feature type="domain" description="Ubiquitin-like protease family profile" evidence="7">
    <location>
        <begin position="471"/>
        <end position="769"/>
    </location>
</feature>
<dbReference type="InterPro" id="IPR003653">
    <property type="entry name" value="Peptidase_C48_C"/>
</dbReference>
<keyword evidence="2" id="KW-0597">Phosphoprotein</keyword>
<feature type="compositionally biased region" description="Acidic residues" evidence="6">
    <location>
        <begin position="634"/>
        <end position="651"/>
    </location>
</feature>
<accession>A0A8B7NMB9</accession>
<keyword evidence="4" id="KW-0833">Ubl conjugation pathway</keyword>
<dbReference type="PANTHER" id="PTHR46896">
    <property type="entry name" value="SENTRIN-SPECIFIC PROTEASE"/>
    <property type="match status" value="1"/>
</dbReference>
<evidence type="ECO:0000313" key="8">
    <source>
        <dbReference type="Proteomes" id="UP000694843"/>
    </source>
</evidence>
<dbReference type="RefSeq" id="XP_018014824.1">
    <property type="nucleotide sequence ID" value="XM_018159335.2"/>
</dbReference>
<dbReference type="Gene3D" id="3.40.395.10">
    <property type="entry name" value="Adenoviral Proteinase, Chain A"/>
    <property type="match status" value="1"/>
</dbReference>
<dbReference type="GO" id="GO:0006508">
    <property type="term" value="P:proteolysis"/>
    <property type="evidence" value="ECO:0007669"/>
    <property type="project" value="UniProtKB-KW"/>
</dbReference>
<name>A0A8B7NMB9_HYAAZ</name>
<evidence type="ECO:0000256" key="5">
    <source>
        <dbReference type="ARBA" id="ARBA00022801"/>
    </source>
</evidence>
<dbReference type="PRINTS" id="PR02051">
    <property type="entry name" value="PROTEINF175"/>
</dbReference>
<keyword evidence="8" id="KW-1185">Reference proteome</keyword>
<dbReference type="GeneID" id="108671764"/>
<evidence type="ECO:0000313" key="9">
    <source>
        <dbReference type="RefSeq" id="XP_018014824.1"/>
    </source>
</evidence>
<gene>
    <name evidence="9" type="primary">LOC108671764</name>
</gene>
<comment type="similarity">
    <text evidence="1">Belongs to the peptidase C48 family.</text>
</comment>
<evidence type="ECO:0000256" key="1">
    <source>
        <dbReference type="ARBA" id="ARBA00005234"/>
    </source>
</evidence>
<protein>
    <submittedName>
        <fullName evidence="9">Uncharacterized protein LOC108671764</fullName>
    </submittedName>
</protein>